<geneLocation type="plasmid" evidence="1 2">
    <name>plas1</name>
</geneLocation>
<gene>
    <name evidence="1" type="ORF">G9444_6552</name>
</gene>
<proteinExistence type="predicted"/>
<dbReference type="EMBL" id="CP050125">
    <property type="protein sequence ID" value="QIP43795.1"/>
    <property type="molecule type" value="Genomic_DNA"/>
</dbReference>
<evidence type="ECO:0000313" key="1">
    <source>
        <dbReference type="EMBL" id="QIP43795.1"/>
    </source>
</evidence>
<reference evidence="1 2" key="1">
    <citation type="submission" date="2020-03" db="EMBL/GenBank/DDBJ databases">
        <title>Screen low temperature-resistant strains for efficient degradation of petroleum hydrocarbons under the low temperature.</title>
        <authorList>
            <person name="Wang Y."/>
            <person name="Chen J."/>
        </authorList>
    </citation>
    <scope>NUCLEOTIDE SEQUENCE [LARGE SCALE GENOMIC DNA]</scope>
    <source>
        <strain evidence="1 2">KB1</strain>
        <plasmid evidence="1 2">plas1</plasmid>
    </source>
</reference>
<accession>A0A6G9D3D0</accession>
<protein>
    <submittedName>
        <fullName evidence="1">Uncharacterized protein</fullName>
    </submittedName>
</protein>
<keyword evidence="1" id="KW-0614">Plasmid</keyword>
<name>A0A6G9D3D0_RHOER</name>
<organism evidence="1 2">
    <name type="scientific">Rhodococcus erythropolis</name>
    <name type="common">Arthrobacter picolinophilus</name>
    <dbReference type="NCBI Taxonomy" id="1833"/>
    <lineage>
        <taxon>Bacteria</taxon>
        <taxon>Bacillati</taxon>
        <taxon>Actinomycetota</taxon>
        <taxon>Actinomycetes</taxon>
        <taxon>Mycobacteriales</taxon>
        <taxon>Nocardiaceae</taxon>
        <taxon>Rhodococcus</taxon>
        <taxon>Rhodococcus erythropolis group</taxon>
    </lineage>
</organism>
<dbReference type="Proteomes" id="UP000502345">
    <property type="component" value="Plasmid plas1"/>
</dbReference>
<dbReference type="AlphaFoldDB" id="A0A6G9D3D0"/>
<evidence type="ECO:0000313" key="2">
    <source>
        <dbReference type="Proteomes" id="UP000502345"/>
    </source>
</evidence>
<sequence length="39" mass="3995">MPTAELPAATQVSPIRGVDAPSTKEALLEIASNLVNMSA</sequence>